<keyword evidence="3" id="KW-1185">Reference proteome</keyword>
<feature type="compositionally biased region" description="Basic and acidic residues" evidence="1">
    <location>
        <begin position="545"/>
        <end position="555"/>
    </location>
</feature>
<feature type="region of interest" description="Disordered" evidence="1">
    <location>
        <begin position="310"/>
        <end position="329"/>
    </location>
</feature>
<accession>A0A285UM41</accession>
<dbReference type="AlphaFoldDB" id="A0A285UM41"/>
<feature type="region of interest" description="Disordered" evidence="1">
    <location>
        <begin position="429"/>
        <end position="469"/>
    </location>
</feature>
<organism evidence="2 3">
    <name type="scientific">Rhizobium subbaraonis</name>
    <dbReference type="NCBI Taxonomy" id="908946"/>
    <lineage>
        <taxon>Bacteria</taxon>
        <taxon>Pseudomonadati</taxon>
        <taxon>Pseudomonadota</taxon>
        <taxon>Alphaproteobacteria</taxon>
        <taxon>Hyphomicrobiales</taxon>
        <taxon>Rhizobiaceae</taxon>
        <taxon>Rhizobium/Agrobacterium group</taxon>
        <taxon>Rhizobium</taxon>
    </lineage>
</organism>
<protein>
    <submittedName>
        <fullName evidence="2">Uncharacterized protein</fullName>
    </submittedName>
</protein>
<dbReference type="Proteomes" id="UP000219167">
    <property type="component" value="Unassembled WGS sequence"/>
</dbReference>
<gene>
    <name evidence="2" type="ORF">SAMN05892877_108198</name>
</gene>
<feature type="region of interest" description="Disordered" evidence="1">
    <location>
        <begin position="220"/>
        <end position="301"/>
    </location>
</feature>
<proteinExistence type="predicted"/>
<feature type="compositionally biased region" description="Basic and acidic residues" evidence="1">
    <location>
        <begin position="495"/>
        <end position="510"/>
    </location>
</feature>
<evidence type="ECO:0000313" key="3">
    <source>
        <dbReference type="Proteomes" id="UP000219167"/>
    </source>
</evidence>
<sequence>MEMVMLPRIATSITVPIPSPTEPGGEAAPDAARPVLSAEALANLRAAVLLRLLEAMMRQIERGGDGAGGDNAGNSGNSGVSRRLLDALFAAIKTLPQRGGAGEDATRNLANLIARLPAELRPSTEKLLTTVLASTPTRILMEVIRNPGGPDAQRLAQALLSAAAQTGGDEDGPVVRSPQRFFLAEAHLAAAGRRAGEAVQPAREGIVDSRALQAALRRLFEGEKETNTGTPARPSLPALHEEASTPSRKPVPEETTRTQQPASRPATEAQAPVREHERVPGRPAGEVNRPLAGTASPVQNTVGREVAEGPAQTTNVGKPVSAQAGAAVPANAGREHEGMMRLIAGVVANLSEDEALVLRLLLQAPLPEEPDMPALQIVAPQEGDDQPEGLPRAASTVLAPAAEATVARAPEQAPTDAVKERAVAAPVSLTLPADDDTPTGQPRASAQGEAASARPPAVALPDQQTERPPLPAMMREGLAIPFVPYLPAADDLETREARRKDEAEEDKPTAEDDEAPEDRAQDEEAGEGDAEGDGQQPSGQADSADTERRRRRVEELVGPPDPGFAYYQKLGEYWT</sequence>
<feature type="compositionally biased region" description="Acidic residues" evidence="1">
    <location>
        <begin position="511"/>
        <end position="532"/>
    </location>
</feature>
<dbReference type="EMBL" id="OBQD01000008">
    <property type="protein sequence ID" value="SOC41321.1"/>
    <property type="molecule type" value="Genomic_DNA"/>
</dbReference>
<reference evidence="2 3" key="1">
    <citation type="submission" date="2017-08" db="EMBL/GenBank/DDBJ databases">
        <authorList>
            <person name="de Groot N.N."/>
        </authorList>
    </citation>
    <scope>NUCLEOTIDE SEQUENCE [LARGE SCALE GENOMIC DNA]</scope>
    <source>
        <strain evidence="2 3">JC85</strain>
    </source>
</reference>
<evidence type="ECO:0000313" key="2">
    <source>
        <dbReference type="EMBL" id="SOC41321.1"/>
    </source>
</evidence>
<name>A0A285UM41_9HYPH</name>
<evidence type="ECO:0000256" key="1">
    <source>
        <dbReference type="SAM" id="MobiDB-lite"/>
    </source>
</evidence>
<feature type="region of interest" description="Disordered" evidence="1">
    <location>
        <begin position="495"/>
        <end position="575"/>
    </location>
</feature>